<dbReference type="PROSITE" id="PS51747">
    <property type="entry name" value="CYT_DCMP_DEAMINASES_2"/>
    <property type="match status" value="1"/>
</dbReference>
<dbReference type="InterPro" id="IPR002125">
    <property type="entry name" value="CMP_dCMP_dom"/>
</dbReference>
<dbReference type="InterPro" id="IPR016193">
    <property type="entry name" value="Cytidine_deaminase-like"/>
</dbReference>
<dbReference type="Gene3D" id="3.40.140.10">
    <property type="entry name" value="Cytidine Deaminase, domain 2"/>
    <property type="match status" value="1"/>
</dbReference>
<dbReference type="EMBL" id="MN740041">
    <property type="protein sequence ID" value="QHT85292.1"/>
    <property type="molecule type" value="Genomic_DNA"/>
</dbReference>
<dbReference type="AlphaFoldDB" id="A0A6C0HXS8"/>
<accession>A0A6C0HXS8</accession>
<dbReference type="GO" id="GO:0003824">
    <property type="term" value="F:catalytic activity"/>
    <property type="evidence" value="ECO:0007669"/>
    <property type="project" value="InterPro"/>
</dbReference>
<name>A0A6C0HXS8_9ZZZZ</name>
<proteinExistence type="predicted"/>
<feature type="domain" description="CMP/dCMP-type deaminase" evidence="1">
    <location>
        <begin position="1"/>
        <end position="74"/>
    </location>
</feature>
<dbReference type="SUPFAM" id="SSF53927">
    <property type="entry name" value="Cytidine deaminase-like"/>
    <property type="match status" value="1"/>
</dbReference>
<sequence length="74" mass="8294">MRHERFLEIAQTTAEKSTMHYRHGCVAVLHGKIVSRGYNSQRNYSKDGIVTGCSCHAEIDALRNALKNVGHRGL</sequence>
<protein>
    <recommendedName>
        <fullName evidence="1">CMP/dCMP-type deaminase domain-containing protein</fullName>
    </recommendedName>
</protein>
<evidence type="ECO:0000259" key="1">
    <source>
        <dbReference type="PROSITE" id="PS51747"/>
    </source>
</evidence>
<evidence type="ECO:0000313" key="2">
    <source>
        <dbReference type="EMBL" id="QHT85292.1"/>
    </source>
</evidence>
<reference evidence="2" key="1">
    <citation type="journal article" date="2020" name="Nature">
        <title>Giant virus diversity and host interactions through global metagenomics.</title>
        <authorList>
            <person name="Schulz F."/>
            <person name="Roux S."/>
            <person name="Paez-Espino D."/>
            <person name="Jungbluth S."/>
            <person name="Walsh D.A."/>
            <person name="Denef V.J."/>
            <person name="McMahon K.D."/>
            <person name="Konstantinidis K.T."/>
            <person name="Eloe-Fadrosh E.A."/>
            <person name="Kyrpides N.C."/>
            <person name="Woyke T."/>
        </authorList>
    </citation>
    <scope>NUCLEOTIDE SEQUENCE</scope>
    <source>
        <strain evidence="2">GVMAG-M-3300023184-17</strain>
    </source>
</reference>
<dbReference type="Pfam" id="PF00383">
    <property type="entry name" value="dCMP_cyt_deam_1"/>
    <property type="match status" value="1"/>
</dbReference>
<organism evidence="2">
    <name type="scientific">viral metagenome</name>
    <dbReference type="NCBI Taxonomy" id="1070528"/>
    <lineage>
        <taxon>unclassified sequences</taxon>
        <taxon>metagenomes</taxon>
        <taxon>organismal metagenomes</taxon>
    </lineage>
</organism>